<feature type="chain" id="PRO_5042333845" description="AB hydrolase-1 domain-containing protein" evidence="1">
    <location>
        <begin position="30"/>
        <end position="287"/>
    </location>
</feature>
<dbReference type="EMBL" id="AP019872">
    <property type="protein sequence ID" value="BBN15846.1"/>
    <property type="molecule type" value="Genomic_DNA"/>
</dbReference>
<accession>A0A176WQR2</accession>
<reference evidence="4 5" key="1">
    <citation type="submission" date="2016-03" db="EMBL/GenBank/DDBJ databases">
        <title>Mechanisms controlling the formation of the plant cell surface in tip-growing cells are functionally conserved among land plants.</title>
        <authorList>
            <person name="Honkanen S."/>
            <person name="Jones V.A."/>
            <person name="Morieri G."/>
            <person name="Champion C."/>
            <person name="Hetherington A.J."/>
            <person name="Kelly S."/>
            <person name="Saint-Marcoux D."/>
            <person name="Proust H."/>
            <person name="Prescott H."/>
            <person name="Dolan L."/>
        </authorList>
    </citation>
    <scope>NUCLEOTIDE SEQUENCE [LARGE SCALE GENOMIC DNA]</scope>
    <source>
        <strain evidence="5">cv. Tak-1 and cv. Tak-2</strain>
        <tissue evidence="4">Whole gametophyte</tissue>
    </source>
</reference>
<evidence type="ECO:0000259" key="2">
    <source>
        <dbReference type="Pfam" id="PF12697"/>
    </source>
</evidence>
<evidence type="ECO:0000256" key="1">
    <source>
        <dbReference type="SAM" id="SignalP"/>
    </source>
</evidence>
<dbReference type="Pfam" id="PF12697">
    <property type="entry name" value="Abhydrolase_6"/>
    <property type="match status" value="1"/>
</dbReference>
<protein>
    <recommendedName>
        <fullName evidence="2">AB hydrolase-1 domain-containing protein</fullName>
    </recommendedName>
</protein>
<reference evidence="3" key="2">
    <citation type="journal article" date="2019" name="Curr. Biol.">
        <title>Chromatin organization in early land plants reveals an ancestral association between H3K27me3, transposons, and constitutive heterochromatin.</title>
        <authorList>
            <person name="Montgomery S.A."/>
            <person name="Tanizawa Y."/>
            <person name="Galik B."/>
            <person name="Wang N."/>
            <person name="Ito T."/>
            <person name="Mochizuki T."/>
            <person name="Akimcheva S."/>
            <person name="Bowman J."/>
            <person name="Cognat V."/>
            <person name="Drouard L."/>
            <person name="Ekker H."/>
            <person name="Houng S."/>
            <person name="Kohchi T."/>
            <person name="Lin S."/>
            <person name="Liu L.D."/>
            <person name="Nakamura Y."/>
            <person name="Valeeva L.R."/>
            <person name="Shakirov E.V."/>
            <person name="Shippen D.E."/>
            <person name="Wei W."/>
            <person name="Yagura M."/>
            <person name="Yamaoka S."/>
            <person name="Yamato K.T."/>
            <person name="Liu C."/>
            <person name="Berger F."/>
        </authorList>
    </citation>
    <scope>NUCLEOTIDE SEQUENCE [LARGE SCALE GENOMIC DNA]</scope>
    <source>
        <strain evidence="3">Tak-1</strain>
    </source>
</reference>
<dbReference type="GO" id="GO:0080030">
    <property type="term" value="F:methyl indole-3-acetate esterase activity"/>
    <property type="evidence" value="ECO:0007669"/>
    <property type="project" value="TreeGrafter"/>
</dbReference>
<organism evidence="4 5">
    <name type="scientific">Marchantia polymorpha subsp. ruderalis</name>
    <dbReference type="NCBI Taxonomy" id="1480154"/>
    <lineage>
        <taxon>Eukaryota</taxon>
        <taxon>Viridiplantae</taxon>
        <taxon>Streptophyta</taxon>
        <taxon>Embryophyta</taxon>
        <taxon>Marchantiophyta</taxon>
        <taxon>Marchantiopsida</taxon>
        <taxon>Marchantiidae</taxon>
        <taxon>Marchantiales</taxon>
        <taxon>Marchantiaceae</taxon>
        <taxon>Marchantia</taxon>
    </lineage>
</organism>
<dbReference type="GO" id="GO:0080032">
    <property type="term" value="F:methyl jasmonate esterase activity"/>
    <property type="evidence" value="ECO:0007669"/>
    <property type="project" value="TreeGrafter"/>
</dbReference>
<name>A0A176WQR2_MARPO</name>
<dbReference type="InterPro" id="IPR045889">
    <property type="entry name" value="MES/HNL"/>
</dbReference>
<feature type="domain" description="AB hydrolase-1" evidence="2">
    <location>
        <begin position="38"/>
        <end position="268"/>
    </location>
</feature>
<dbReference type="Proteomes" id="UP001162541">
    <property type="component" value="Chromosome 7"/>
</dbReference>
<dbReference type="PANTHER" id="PTHR10992:SF1086">
    <property type="entry name" value="AB HYDROLASE-1 DOMAIN-CONTAINING PROTEIN"/>
    <property type="match status" value="1"/>
</dbReference>
<proteinExistence type="predicted"/>
<gene>
    <name evidence="4" type="ORF">AXG93_2528s2340</name>
    <name evidence="3" type="ORF">Mp_7g01390</name>
</gene>
<dbReference type="InterPro" id="IPR029058">
    <property type="entry name" value="AB_hydrolase_fold"/>
</dbReference>
<evidence type="ECO:0000313" key="3">
    <source>
        <dbReference type="EMBL" id="BBN15846.1"/>
    </source>
</evidence>
<feature type="signal peptide" evidence="1">
    <location>
        <begin position="1"/>
        <end position="29"/>
    </location>
</feature>
<keyword evidence="1" id="KW-0732">Signal</keyword>
<dbReference type="PANTHER" id="PTHR10992">
    <property type="entry name" value="METHYLESTERASE FAMILY MEMBER"/>
    <property type="match status" value="1"/>
</dbReference>
<dbReference type="Gene3D" id="3.40.50.1820">
    <property type="entry name" value="alpha/beta hydrolase"/>
    <property type="match status" value="1"/>
</dbReference>
<reference evidence="6" key="3">
    <citation type="journal article" date="2020" name="Curr. Biol.">
        <title>Chromatin organization in early land plants reveals an ancestral association between H3K27me3, transposons, and constitutive heterochromatin.</title>
        <authorList>
            <person name="Montgomery S.A."/>
            <person name="Tanizawa Y."/>
            <person name="Galik B."/>
            <person name="Wang N."/>
            <person name="Ito T."/>
            <person name="Mochizuki T."/>
            <person name="Akimcheva S."/>
            <person name="Bowman J.L."/>
            <person name="Cognat V."/>
            <person name="Marechal-Drouard L."/>
            <person name="Ekker H."/>
            <person name="Hong S.F."/>
            <person name="Kohchi T."/>
            <person name="Lin S.S."/>
            <person name="Liu L.D."/>
            <person name="Nakamura Y."/>
            <person name="Valeeva L.R."/>
            <person name="Shakirov E.V."/>
            <person name="Shippen D.E."/>
            <person name="Wei W.L."/>
            <person name="Yagura M."/>
            <person name="Yamaoka S."/>
            <person name="Yamato K.T."/>
            <person name="Liu C."/>
            <person name="Berger F."/>
        </authorList>
    </citation>
    <scope>NUCLEOTIDE SEQUENCE [LARGE SCALE GENOMIC DNA]</scope>
    <source>
        <strain evidence="6">Tak-1</strain>
    </source>
</reference>
<evidence type="ECO:0000313" key="4">
    <source>
        <dbReference type="EMBL" id="OAE34865.1"/>
    </source>
</evidence>
<evidence type="ECO:0000313" key="6">
    <source>
        <dbReference type="Proteomes" id="UP001162541"/>
    </source>
</evidence>
<dbReference type="InterPro" id="IPR000073">
    <property type="entry name" value="AB_hydrolase_1"/>
</dbReference>
<dbReference type="Proteomes" id="UP000077202">
    <property type="component" value="Unassembled WGS sequence"/>
</dbReference>
<evidence type="ECO:0000313" key="5">
    <source>
        <dbReference type="Proteomes" id="UP000077202"/>
    </source>
</evidence>
<sequence>MKSYEEFRFPTTFVLSFVITSMLFNGAYAQENITNPQFVLVPGIGHGGWAFAQVITCLQEAGYSAFGVDLTSQGINKVDASEVETIDEYVKPLTDLFETITKPVIIVGHSLGGGSISVMMEKFPEKISKAVFLTSIMPTNQQTFFNSLPQSVLTRLLEANQLIPEGNPPTSVSINVSSSPTFLYNRTPRWAITLASTLLNPTPYRPGDESISLTPQNYGRVRRFYIRTGSDLAIRPEEQTQIIKANPPERVYSLALSDHAPFLSQPYALCNILLSIARIPLASTALP</sequence>
<keyword evidence="5" id="KW-1185">Reference proteome</keyword>
<dbReference type="SUPFAM" id="SSF53474">
    <property type="entry name" value="alpha/beta-Hydrolases"/>
    <property type="match status" value="1"/>
</dbReference>
<dbReference type="AlphaFoldDB" id="A0A176WQR2"/>
<dbReference type="EMBL" id="LVLJ01000312">
    <property type="protein sequence ID" value="OAE34865.1"/>
    <property type="molecule type" value="Genomic_DNA"/>
</dbReference>